<feature type="compositionally biased region" description="Acidic residues" evidence="1">
    <location>
        <begin position="147"/>
        <end position="167"/>
    </location>
</feature>
<dbReference type="RefSeq" id="XP_016652964.1">
    <property type="nucleotide sequence ID" value="XM_016797509.1"/>
</dbReference>
<sequence>MAKTQTKKNNNSRRMANCSLISGKLFLLSIILILPYIVNYAPTKETSYNASFATNKDLKRLLAEPTGDLGNNSNSQVSLNTIGGSQVSLNTIGGSQVSLNTIGGSQVSLNNAPENVEHNLENNSEHAVEEDEEDVVEHVIGNAGQVVEEDDEEDDEEEDEEDDDDGVLSDADSCLVSESDSDVESDPDSSLESESEHELDDDDLAQADQSSMNLGARSKIFRKSVQHGNASHRRDDDSDDDEEDQVEENDMELDGQMSQLLMNIHPQEIQKMIYNSYNLNKHLCDIENIMSHLLANDKDDPEQRAKLDARVNAIDNMLKGLIKDFNLSEPIQHTMAEIEAVAQQVQQDASSVDPEKMAHIVSTLTASIVQSQLDEHGNIDSDKVAAHANELKERVGQIFEEVQKPL</sequence>
<dbReference type="EMBL" id="LT608153">
    <property type="protein sequence ID" value="SCN58562.1"/>
    <property type="molecule type" value="Genomic_DNA"/>
</dbReference>
<dbReference type="Proteomes" id="UP000195489">
    <property type="component" value="Chromosome 1"/>
</dbReference>
<organism evidence="4 7">
    <name type="scientific">Plasmodium chabaudi chabaudi</name>
    <dbReference type="NCBI Taxonomy" id="31271"/>
    <lineage>
        <taxon>Eukaryota</taxon>
        <taxon>Sar</taxon>
        <taxon>Alveolata</taxon>
        <taxon>Apicomplexa</taxon>
        <taxon>Aconoidasida</taxon>
        <taxon>Haemosporida</taxon>
        <taxon>Plasmodiidae</taxon>
        <taxon>Plasmodium</taxon>
        <taxon>Plasmodium (Vinckeia)</taxon>
    </lineage>
</organism>
<reference evidence="5" key="2">
    <citation type="submission" date="2014-05" db="EMBL/GenBank/DDBJ databases">
        <authorList>
            <person name="Aslett M.A."/>
            <person name="De Silva N."/>
        </authorList>
    </citation>
    <scope>NUCLEOTIDE SEQUENCE</scope>
    <source>
        <strain evidence="5">AS</strain>
    </source>
</reference>
<dbReference type="AlphaFoldDB" id="A0A077TJQ2"/>
<dbReference type="EMBL" id="LT608167">
    <property type="protein sequence ID" value="SCM18955.1"/>
    <property type="molecule type" value="Genomic_DNA"/>
</dbReference>
<feature type="region of interest" description="Disordered" evidence="1">
    <location>
        <begin position="142"/>
        <end position="249"/>
    </location>
</feature>
<evidence type="ECO:0000313" key="8">
    <source>
        <dbReference type="Proteomes" id="UP000507163"/>
    </source>
</evidence>
<proteinExistence type="predicted"/>
<feature type="transmembrane region" description="Helical" evidence="2">
    <location>
        <begin position="21"/>
        <end position="38"/>
    </location>
</feature>
<reference evidence="7 8" key="3">
    <citation type="submission" date="2016-08" db="EMBL/GenBank/DDBJ databases">
        <authorList>
            <consortium name="Pathogen Informatics"/>
        </authorList>
    </citation>
    <scope>NUCLEOTIDE SEQUENCE [LARGE SCALE GENOMIC DNA]</scope>
    <source>
        <strain evidence="3 8">AJ</strain>
        <strain evidence="5">AS</strain>
        <strain evidence="4 7">CB</strain>
    </source>
</reference>
<evidence type="ECO:0000313" key="3">
    <source>
        <dbReference type="EMBL" id="SCM18955.1"/>
    </source>
</evidence>
<dbReference type="OrthoDB" id="373046at2759"/>
<evidence type="ECO:0000313" key="4">
    <source>
        <dbReference type="EMBL" id="SCN58562.1"/>
    </source>
</evidence>
<reference evidence="5 6" key="1">
    <citation type="journal article" date="2014" name="BMC Biol.">
        <title>A comprehensive evaluation of rodent malaria parasite genomes and gene expression.</title>
        <authorList>
            <person name="Otto T.D."/>
            <person name="Bohme U."/>
            <person name="Jackson A.P."/>
            <person name="Hunt M."/>
            <person name="Franke-Fayard B."/>
            <person name="Hoeijmakers W.A."/>
            <person name="Religa A.A."/>
            <person name="Robertson L."/>
            <person name="Sanders M."/>
            <person name="Ogun S.A."/>
            <person name="Cunningham D."/>
            <person name="Erhart A."/>
            <person name="Billker O."/>
            <person name="Khan S.M."/>
            <person name="Stunnenberg H.G."/>
            <person name="Langhorne J."/>
            <person name="Holder A.A."/>
            <person name="Waters A.P."/>
            <person name="Newbold C.I."/>
            <person name="Pain A."/>
            <person name="Berriman M."/>
            <person name="Janse C.J."/>
        </authorList>
    </citation>
    <scope>NUCLEOTIDE SEQUENCE [LARGE SCALE GENOMIC DNA]</scope>
    <source>
        <strain evidence="5 6">AS</strain>
    </source>
</reference>
<accession>A0A077TJQ2</accession>
<feature type="compositionally biased region" description="Acidic residues" evidence="1">
    <location>
        <begin position="237"/>
        <end position="249"/>
    </location>
</feature>
<dbReference type="Proteomes" id="UP000507163">
    <property type="component" value="Chromosome 1"/>
</dbReference>
<feature type="compositionally biased region" description="Acidic residues" evidence="1">
    <location>
        <begin position="179"/>
        <end position="205"/>
    </location>
</feature>
<evidence type="ECO:0000313" key="6">
    <source>
        <dbReference type="Proteomes" id="UP000071118"/>
    </source>
</evidence>
<protein>
    <submittedName>
        <fullName evidence="4">Uncharacterized protein</fullName>
    </submittedName>
</protein>
<evidence type="ECO:0000313" key="7">
    <source>
        <dbReference type="Proteomes" id="UP000195489"/>
    </source>
</evidence>
<keyword evidence="6" id="KW-1185">Reference proteome</keyword>
<dbReference type="GeneID" id="3497834"/>
<evidence type="ECO:0000256" key="1">
    <source>
        <dbReference type="SAM" id="MobiDB-lite"/>
    </source>
</evidence>
<evidence type="ECO:0000256" key="2">
    <source>
        <dbReference type="SAM" id="Phobius"/>
    </source>
</evidence>
<name>A0A077TJQ2_PLACU</name>
<dbReference type="Proteomes" id="UP000071118">
    <property type="component" value="Chromosome 1"/>
</dbReference>
<keyword evidence="2" id="KW-0472">Membrane</keyword>
<dbReference type="VEuPathDB" id="PlasmoDB:PCHAS_0101400"/>
<gene>
    <name evidence="3" type="ORF">PCHAJ_000005100</name>
    <name evidence="5" type="ORF">PCHAS_0101400</name>
    <name evidence="4" type="ORF">PCHCB_000005100</name>
</gene>
<dbReference type="KEGG" id="pcb:PCHAS_0101400"/>
<keyword evidence="2" id="KW-0812">Transmembrane</keyword>
<keyword evidence="2" id="KW-1133">Transmembrane helix</keyword>
<evidence type="ECO:0000313" key="5">
    <source>
        <dbReference type="EMBL" id="VTZ66194.1"/>
    </source>
</evidence>
<dbReference type="EMBL" id="LK022878">
    <property type="protein sequence ID" value="VTZ66194.1"/>
    <property type="molecule type" value="Genomic_DNA"/>
</dbReference>